<dbReference type="InterPro" id="IPR017938">
    <property type="entry name" value="Riboflavin_synthase-like_b-brl"/>
</dbReference>
<dbReference type="PANTHER" id="PTHR43513:SF3">
    <property type="entry name" value="DIHYDROOROTATE DEHYDROGENASE B (NAD(+)), ELECTRON TRANSFER SUBUNIT-RELATED"/>
    <property type="match status" value="1"/>
</dbReference>
<dbReference type="EMBL" id="DVOF01000225">
    <property type="protein sequence ID" value="HIV03406.1"/>
    <property type="molecule type" value="Genomic_DNA"/>
</dbReference>
<feature type="binding site" evidence="11 13">
    <location>
        <position position="217"/>
    </location>
    <ligand>
        <name>[2Fe-2S] cluster</name>
        <dbReference type="ChEBI" id="CHEBI:190135"/>
    </ligand>
</feature>
<evidence type="ECO:0000313" key="15">
    <source>
        <dbReference type="EMBL" id="HIV03406.1"/>
    </source>
</evidence>
<feature type="binding site" evidence="11 12">
    <location>
        <begin position="75"/>
        <end position="76"/>
    </location>
    <ligand>
        <name>FAD</name>
        <dbReference type="ChEBI" id="CHEBI:57692"/>
    </ligand>
</feature>
<dbReference type="InterPro" id="IPR012165">
    <property type="entry name" value="Cyt_c3_hydrogenase_gsu"/>
</dbReference>
<dbReference type="GO" id="GO:0044205">
    <property type="term" value="P:'de novo' UMP biosynthetic process"/>
    <property type="evidence" value="ECO:0007669"/>
    <property type="project" value="UniProtKB-UniRule"/>
</dbReference>
<dbReference type="GO" id="GO:0009055">
    <property type="term" value="F:electron transfer activity"/>
    <property type="evidence" value="ECO:0007669"/>
    <property type="project" value="UniProtKB-UniRule"/>
</dbReference>
<dbReference type="PROSITE" id="PS51384">
    <property type="entry name" value="FAD_FR"/>
    <property type="match status" value="1"/>
</dbReference>
<evidence type="ECO:0000256" key="5">
    <source>
        <dbReference type="ARBA" id="ARBA00022723"/>
    </source>
</evidence>
<evidence type="ECO:0000256" key="2">
    <source>
        <dbReference type="ARBA" id="ARBA00022448"/>
    </source>
</evidence>
<reference evidence="15" key="2">
    <citation type="journal article" date="2021" name="PeerJ">
        <title>Extensive microbial diversity within the chicken gut microbiome revealed by metagenomics and culture.</title>
        <authorList>
            <person name="Gilroy R."/>
            <person name="Ravi A."/>
            <person name="Getino M."/>
            <person name="Pursley I."/>
            <person name="Horton D.L."/>
            <person name="Alikhan N.F."/>
            <person name="Baker D."/>
            <person name="Gharbi K."/>
            <person name="Hall N."/>
            <person name="Watson M."/>
            <person name="Adriaenssens E.M."/>
            <person name="Foster-Nyarko E."/>
            <person name="Jarju S."/>
            <person name="Secka A."/>
            <person name="Antonio M."/>
            <person name="Oren A."/>
            <person name="Chaudhuri R.R."/>
            <person name="La Ragione R."/>
            <person name="Hildebrand F."/>
            <person name="Pallen M.J."/>
        </authorList>
    </citation>
    <scope>NUCLEOTIDE SEQUENCE</scope>
    <source>
        <strain evidence="15">4920</strain>
    </source>
</reference>
<evidence type="ECO:0000256" key="6">
    <source>
        <dbReference type="ARBA" id="ARBA00022827"/>
    </source>
</evidence>
<keyword evidence="10 11" id="KW-0411">Iron-sulfur</keyword>
<sequence>MKSRNICKIVSIEEIIENVFDVTVESPEIAAQAKPGQFLHIDCGDAANNLLRRPISICDAGDGMVRFLFERKGSGTAALARKKAGDTLDILGPLGNAFAVPDGIQKPVVIGGGIGIFPLYMLCKQLPEPVCLLGFRSKDRVCMEDEFAAVAKTTVATDDGSYGYNGYAVNLLEELLDKGEGDIVYACGPMPMLRAVKKIAEERGVRCQLSLEQRMGCGIGACLVCTCETNSNGTHKHKRVCKNGPVFWSSEVTLNG</sequence>
<protein>
    <recommendedName>
        <fullName evidence="11">Dihydroorotate dehydrogenase B (NAD(+)), electron transfer subunit</fullName>
    </recommendedName>
    <alternativeName>
        <fullName evidence="11">Dihydroorotate oxidase B, electron transfer subunit</fullName>
    </alternativeName>
</protein>
<evidence type="ECO:0000256" key="3">
    <source>
        <dbReference type="ARBA" id="ARBA00022630"/>
    </source>
</evidence>
<reference evidence="15" key="1">
    <citation type="submission" date="2020-10" db="EMBL/GenBank/DDBJ databases">
        <authorList>
            <person name="Gilroy R."/>
        </authorList>
    </citation>
    <scope>NUCLEOTIDE SEQUENCE</scope>
    <source>
        <strain evidence="15">4920</strain>
    </source>
</reference>
<dbReference type="HAMAP" id="MF_01211">
    <property type="entry name" value="DHODB_Fe_S_bind"/>
    <property type="match status" value="1"/>
</dbReference>
<evidence type="ECO:0000313" key="16">
    <source>
        <dbReference type="Proteomes" id="UP000886743"/>
    </source>
</evidence>
<keyword evidence="5 11" id="KW-0479">Metal-binding</keyword>
<feature type="binding site" evidence="11 13">
    <location>
        <position position="225"/>
    </location>
    <ligand>
        <name>[2Fe-2S] cluster</name>
        <dbReference type="ChEBI" id="CHEBI:190135"/>
    </ligand>
</feature>
<dbReference type="Proteomes" id="UP000886743">
    <property type="component" value="Unassembled WGS sequence"/>
</dbReference>
<dbReference type="CDD" id="cd06218">
    <property type="entry name" value="DHOD_e_trans"/>
    <property type="match status" value="1"/>
</dbReference>
<dbReference type="PIRSF" id="PIRSF006816">
    <property type="entry name" value="Cyc3_hyd_g"/>
    <property type="match status" value="1"/>
</dbReference>
<evidence type="ECO:0000259" key="14">
    <source>
        <dbReference type="PROSITE" id="PS51384"/>
    </source>
</evidence>
<dbReference type="GO" id="GO:0046872">
    <property type="term" value="F:metal ion binding"/>
    <property type="evidence" value="ECO:0007669"/>
    <property type="project" value="UniProtKB-KW"/>
</dbReference>
<gene>
    <name evidence="11" type="primary">pyrK</name>
    <name evidence="15" type="ORF">IAC74_07505</name>
</gene>
<dbReference type="Pfam" id="PF10418">
    <property type="entry name" value="DHODB_Fe-S_bind"/>
    <property type="match status" value="1"/>
</dbReference>
<dbReference type="SUPFAM" id="SSF52343">
    <property type="entry name" value="Ferredoxin reductase-like, C-terminal NADP-linked domain"/>
    <property type="match status" value="1"/>
</dbReference>
<comment type="caution">
    <text evidence="15">The sequence shown here is derived from an EMBL/GenBank/DDBJ whole genome shotgun (WGS) entry which is preliminary data.</text>
</comment>
<comment type="cofactor">
    <cofactor evidence="11 12">
        <name>FAD</name>
        <dbReference type="ChEBI" id="CHEBI:57692"/>
    </cofactor>
    <text evidence="11 12">Binds 1 FAD per subunit.</text>
</comment>
<dbReference type="GO" id="GO:0050660">
    <property type="term" value="F:flavin adenine dinucleotide binding"/>
    <property type="evidence" value="ECO:0007669"/>
    <property type="project" value="InterPro"/>
</dbReference>
<dbReference type="Gene3D" id="3.40.50.80">
    <property type="entry name" value="Nucleotide-binding domain of ferredoxin-NADP reductase (FNR) module"/>
    <property type="match status" value="1"/>
</dbReference>
<dbReference type="InterPro" id="IPR019480">
    <property type="entry name" value="Dihydroorotate_DH_Fe-S-bd"/>
</dbReference>
<keyword evidence="2 11" id="KW-0813">Transport</keyword>
<keyword evidence="6 11" id="KW-0274">FAD</keyword>
<feature type="binding site" evidence="11 13">
    <location>
        <position position="222"/>
    </location>
    <ligand>
        <name>[2Fe-2S] cluster</name>
        <dbReference type="ChEBI" id="CHEBI:190135"/>
    </ligand>
</feature>
<dbReference type="InterPro" id="IPR023455">
    <property type="entry name" value="Dihydroorotate_DHASE_ETsu"/>
</dbReference>
<dbReference type="GO" id="GO:0016491">
    <property type="term" value="F:oxidoreductase activity"/>
    <property type="evidence" value="ECO:0007669"/>
    <property type="project" value="InterPro"/>
</dbReference>
<evidence type="ECO:0000256" key="9">
    <source>
        <dbReference type="ARBA" id="ARBA00023004"/>
    </source>
</evidence>
<keyword evidence="9 11" id="KW-0408">Iron</keyword>
<evidence type="ECO:0000256" key="11">
    <source>
        <dbReference type="HAMAP-Rule" id="MF_01211"/>
    </source>
</evidence>
<dbReference type="SUPFAM" id="SSF63380">
    <property type="entry name" value="Riboflavin synthase domain-like"/>
    <property type="match status" value="1"/>
</dbReference>
<dbReference type="PANTHER" id="PTHR43513">
    <property type="entry name" value="DIHYDROOROTATE DEHYDROGENASE B (NAD(+)), ELECTRON TRANSFER SUBUNIT"/>
    <property type="match status" value="1"/>
</dbReference>
<comment type="subunit">
    <text evidence="11">Heterotetramer of 2 PyrK and 2 PyrD type B subunits.</text>
</comment>
<evidence type="ECO:0000256" key="7">
    <source>
        <dbReference type="ARBA" id="ARBA00022975"/>
    </source>
</evidence>
<comment type="similarity">
    <text evidence="1 11">Belongs to the PyrK family.</text>
</comment>
<dbReference type="AlphaFoldDB" id="A0A9D1NIY9"/>
<keyword evidence="8 11" id="KW-0249">Electron transport</keyword>
<comment type="pathway">
    <text evidence="11">Pyrimidine metabolism; UMP biosynthesis via de novo pathway; orotate from (S)-dihydroorotate (NAD(+) route): step 1/1.</text>
</comment>
<comment type="function">
    <text evidence="11">Responsible for channeling the electrons from the oxidation of dihydroorotate from the FMN redox center in the PyrD type B subunit to the ultimate electron acceptor NAD(+).</text>
</comment>
<comment type="caution">
    <text evidence="11">Lacks conserved residue(s) required for the propagation of feature annotation.</text>
</comment>
<dbReference type="InterPro" id="IPR017927">
    <property type="entry name" value="FAD-bd_FR_type"/>
</dbReference>
<evidence type="ECO:0000256" key="13">
    <source>
        <dbReference type="PIRSR" id="PIRSR006816-2"/>
    </source>
</evidence>
<evidence type="ECO:0000256" key="12">
    <source>
        <dbReference type="PIRSR" id="PIRSR006816-1"/>
    </source>
</evidence>
<evidence type="ECO:0000256" key="1">
    <source>
        <dbReference type="ARBA" id="ARBA00006422"/>
    </source>
</evidence>
<proteinExistence type="inferred from homology"/>
<comment type="cofactor">
    <cofactor evidence="13">
        <name>[2Fe-2S] cluster</name>
        <dbReference type="ChEBI" id="CHEBI:190135"/>
    </cofactor>
    <text evidence="13">Binds 1 [2Fe-2S] cluster per subunit.</text>
</comment>
<dbReference type="InterPro" id="IPR037117">
    <property type="entry name" value="Dihydroorotate_DH_ele_sf"/>
</dbReference>
<keyword evidence="3 11" id="KW-0285">Flavoprotein</keyword>
<keyword evidence="4 11" id="KW-0001">2Fe-2S</keyword>
<organism evidence="15 16">
    <name type="scientific">Candidatus Aphodoplasma excrementigallinarum</name>
    <dbReference type="NCBI Taxonomy" id="2840673"/>
    <lineage>
        <taxon>Bacteria</taxon>
        <taxon>Bacillati</taxon>
        <taxon>Bacillota</taxon>
        <taxon>Clostridia</taxon>
        <taxon>Eubacteriales</taxon>
        <taxon>Candidatus Aphodoplasma</taxon>
    </lineage>
</organism>
<dbReference type="InterPro" id="IPR050353">
    <property type="entry name" value="PyrK_electron_transfer"/>
</dbReference>
<feature type="binding site" evidence="11 13">
    <location>
        <position position="241"/>
    </location>
    <ligand>
        <name>[2Fe-2S] cluster</name>
        <dbReference type="ChEBI" id="CHEBI:190135"/>
    </ligand>
</feature>
<dbReference type="GO" id="GO:0051537">
    <property type="term" value="F:2 iron, 2 sulfur cluster binding"/>
    <property type="evidence" value="ECO:0007669"/>
    <property type="project" value="UniProtKB-KW"/>
</dbReference>
<feature type="binding site" evidence="11 12">
    <location>
        <begin position="53"/>
        <end position="56"/>
    </location>
    <ligand>
        <name>FAD</name>
        <dbReference type="ChEBI" id="CHEBI:57692"/>
    </ligand>
</feature>
<dbReference type="InterPro" id="IPR039261">
    <property type="entry name" value="FNR_nucleotide-bd"/>
</dbReference>
<dbReference type="Gene3D" id="2.40.30.10">
    <property type="entry name" value="Translation factors"/>
    <property type="match status" value="1"/>
</dbReference>
<feature type="domain" description="FAD-binding FR-type" evidence="14">
    <location>
        <begin position="2"/>
        <end position="100"/>
    </location>
</feature>
<name>A0A9D1NIY9_9FIRM</name>
<evidence type="ECO:0000256" key="8">
    <source>
        <dbReference type="ARBA" id="ARBA00022982"/>
    </source>
</evidence>
<dbReference type="Gene3D" id="2.10.240.10">
    <property type="entry name" value="Dihydroorotate dehydrogenase, electron transfer subunit"/>
    <property type="match status" value="1"/>
</dbReference>
<comment type="cofactor">
    <cofactor evidence="11">
        <name>[2Fe-2S] cluster</name>
        <dbReference type="ChEBI" id="CHEBI:190135"/>
    </cofactor>
    <text evidence="11">Binds 1 [2Fe-2S] cluster per subunit.</text>
</comment>
<evidence type="ECO:0000256" key="10">
    <source>
        <dbReference type="ARBA" id="ARBA00023014"/>
    </source>
</evidence>
<accession>A0A9D1NIY9</accession>
<evidence type="ECO:0000256" key="4">
    <source>
        <dbReference type="ARBA" id="ARBA00022714"/>
    </source>
</evidence>
<keyword evidence="7 11" id="KW-0665">Pyrimidine biosynthesis</keyword>